<comment type="caution">
    <text evidence="7">The sequence shown here is derived from an EMBL/GenBank/DDBJ whole genome shotgun (WGS) entry which is preliminary data.</text>
</comment>
<evidence type="ECO:0000256" key="2">
    <source>
        <dbReference type="ARBA" id="ARBA00022723"/>
    </source>
</evidence>
<keyword evidence="8" id="KW-1185">Reference proteome</keyword>
<accession>A0A9W8H192</accession>
<protein>
    <recommendedName>
        <fullName evidence="4">Protein yippee-like</fullName>
    </recommendedName>
</protein>
<feature type="domain" description="Yippee" evidence="6">
    <location>
        <begin position="13"/>
        <end position="110"/>
    </location>
</feature>
<evidence type="ECO:0000313" key="7">
    <source>
        <dbReference type="EMBL" id="KAJ2754164.1"/>
    </source>
</evidence>
<comment type="similarity">
    <text evidence="1 4">Belongs to the yippee family.</text>
</comment>
<dbReference type="Proteomes" id="UP001140011">
    <property type="component" value="Unassembled WGS sequence"/>
</dbReference>
<keyword evidence="2" id="KW-0479">Metal-binding</keyword>
<evidence type="ECO:0000256" key="4">
    <source>
        <dbReference type="RuleBase" id="RU110713"/>
    </source>
</evidence>
<keyword evidence="3" id="KW-0862">Zinc</keyword>
<dbReference type="InterPro" id="IPR004910">
    <property type="entry name" value="Yippee/Mis18/Cereblon"/>
</dbReference>
<feature type="region of interest" description="Disordered" evidence="5">
    <location>
        <begin position="109"/>
        <end position="134"/>
    </location>
</feature>
<dbReference type="Pfam" id="PF03226">
    <property type="entry name" value="Yippee-Mis18"/>
    <property type="match status" value="1"/>
</dbReference>
<organism evidence="7 8">
    <name type="scientific">Coemansia pectinata</name>
    <dbReference type="NCBI Taxonomy" id="1052879"/>
    <lineage>
        <taxon>Eukaryota</taxon>
        <taxon>Fungi</taxon>
        <taxon>Fungi incertae sedis</taxon>
        <taxon>Zoopagomycota</taxon>
        <taxon>Kickxellomycotina</taxon>
        <taxon>Kickxellomycetes</taxon>
        <taxon>Kickxellales</taxon>
        <taxon>Kickxellaceae</taxon>
        <taxon>Coemansia</taxon>
    </lineage>
</organism>
<evidence type="ECO:0000313" key="8">
    <source>
        <dbReference type="Proteomes" id="UP001140011"/>
    </source>
</evidence>
<dbReference type="InterPro" id="IPR034751">
    <property type="entry name" value="Yippee"/>
</dbReference>
<reference evidence="7" key="1">
    <citation type="submission" date="2022-07" db="EMBL/GenBank/DDBJ databases">
        <title>Phylogenomic reconstructions and comparative analyses of Kickxellomycotina fungi.</title>
        <authorList>
            <person name="Reynolds N.K."/>
            <person name="Stajich J.E."/>
            <person name="Barry K."/>
            <person name="Grigoriev I.V."/>
            <person name="Crous P."/>
            <person name="Smith M.E."/>
        </authorList>
    </citation>
    <scope>NUCLEOTIDE SEQUENCE</scope>
    <source>
        <strain evidence="7">BCRC 34297</strain>
    </source>
</reference>
<dbReference type="PROSITE" id="PS51792">
    <property type="entry name" value="YIPPEE"/>
    <property type="match status" value="1"/>
</dbReference>
<dbReference type="PANTHER" id="PTHR13848">
    <property type="entry name" value="PROTEIN YIPPEE-LIKE CG15309-RELATED"/>
    <property type="match status" value="1"/>
</dbReference>
<sequence length="156" mass="17534">MGLVFQEFIEAPSVYTCLKCKAHVARRDDIISRTFQGRLGRAYLTESVVNERLGKVEDRLLMTGVHTVCNLHCRVCGSVIGWKYVHAHDAAQQYKEGRYVLEQTRITITDPHPPLRSPPPPPSPPVHSPPPLPINSALAQYLRDIGSRTRSPMPTR</sequence>
<proteinExistence type="inferred from homology"/>
<gene>
    <name evidence="7" type="ORF">GGI19_002614</name>
</gene>
<dbReference type="EMBL" id="JANBUH010000136">
    <property type="protein sequence ID" value="KAJ2754164.1"/>
    <property type="molecule type" value="Genomic_DNA"/>
</dbReference>
<dbReference type="OrthoDB" id="6407410at2759"/>
<dbReference type="InterPro" id="IPR039058">
    <property type="entry name" value="Yippee_fam"/>
</dbReference>
<evidence type="ECO:0000256" key="5">
    <source>
        <dbReference type="SAM" id="MobiDB-lite"/>
    </source>
</evidence>
<name>A0A9W8H192_9FUNG</name>
<evidence type="ECO:0000259" key="6">
    <source>
        <dbReference type="PROSITE" id="PS51792"/>
    </source>
</evidence>
<feature type="compositionally biased region" description="Pro residues" evidence="5">
    <location>
        <begin position="111"/>
        <end position="133"/>
    </location>
</feature>
<evidence type="ECO:0000256" key="3">
    <source>
        <dbReference type="ARBA" id="ARBA00022833"/>
    </source>
</evidence>
<dbReference type="AlphaFoldDB" id="A0A9W8H192"/>
<dbReference type="GO" id="GO:0046872">
    <property type="term" value="F:metal ion binding"/>
    <property type="evidence" value="ECO:0007669"/>
    <property type="project" value="UniProtKB-KW"/>
</dbReference>
<evidence type="ECO:0000256" key="1">
    <source>
        <dbReference type="ARBA" id="ARBA00005613"/>
    </source>
</evidence>